<sequence length="309" mass="34846">MSVTGASGSSVDFESNPPSYHPSFSAQDADIIFVSDDGVLFRVHKFVLQFGSGFFKGMMEMTRDPAEATANEPIRIQENSKVFAMLLDIIYPDREPPALESLEFANEVLQAAEKYEMRKATHSICLLVMSQQQKFLTQQPLEVYALASRYGWVEAAKFASTETLQFDLYSPNCSASLRRLDGDMSLRLFGLHARRRRALLKALNPEVVSIPGVEWANVIVLPTSCSKNHFYTASVRQGPWIILRDLVAQEMEVEPRGNAIRKRSFIDQEALLDMWRFTCAAADCRTIVFSKDRVHAELIRLLDLLPSSI</sequence>
<dbReference type="Proteomes" id="UP000294933">
    <property type="component" value="Unassembled WGS sequence"/>
</dbReference>
<reference evidence="2 3" key="1">
    <citation type="submission" date="2018-06" db="EMBL/GenBank/DDBJ databases">
        <title>A transcriptomic atlas of mushroom development highlights an independent origin of complex multicellularity.</title>
        <authorList>
            <consortium name="DOE Joint Genome Institute"/>
            <person name="Krizsan K."/>
            <person name="Almasi E."/>
            <person name="Merenyi Z."/>
            <person name="Sahu N."/>
            <person name="Viragh M."/>
            <person name="Koszo T."/>
            <person name="Mondo S."/>
            <person name="Kiss B."/>
            <person name="Balint B."/>
            <person name="Kues U."/>
            <person name="Barry K."/>
            <person name="Hegedus J.C."/>
            <person name="Henrissat B."/>
            <person name="Johnson J."/>
            <person name="Lipzen A."/>
            <person name="Ohm R."/>
            <person name="Nagy I."/>
            <person name="Pangilinan J."/>
            <person name="Yan J."/>
            <person name="Xiong Y."/>
            <person name="Grigoriev I.V."/>
            <person name="Hibbett D.S."/>
            <person name="Nagy L.G."/>
        </authorList>
    </citation>
    <scope>NUCLEOTIDE SEQUENCE [LARGE SCALE GENOMIC DNA]</scope>
    <source>
        <strain evidence="2 3">SZMC22713</strain>
    </source>
</reference>
<organism evidence="2 3">
    <name type="scientific">Rickenella mellea</name>
    <dbReference type="NCBI Taxonomy" id="50990"/>
    <lineage>
        <taxon>Eukaryota</taxon>
        <taxon>Fungi</taxon>
        <taxon>Dikarya</taxon>
        <taxon>Basidiomycota</taxon>
        <taxon>Agaricomycotina</taxon>
        <taxon>Agaricomycetes</taxon>
        <taxon>Hymenochaetales</taxon>
        <taxon>Rickenellaceae</taxon>
        <taxon>Rickenella</taxon>
    </lineage>
</organism>
<accession>A0A4Y7QFX3</accession>
<evidence type="ECO:0000259" key="1">
    <source>
        <dbReference type="PROSITE" id="PS50097"/>
    </source>
</evidence>
<dbReference type="EMBL" id="ML170161">
    <property type="protein sequence ID" value="TDL26537.1"/>
    <property type="molecule type" value="Genomic_DNA"/>
</dbReference>
<keyword evidence="3" id="KW-1185">Reference proteome</keyword>
<evidence type="ECO:0000313" key="2">
    <source>
        <dbReference type="EMBL" id="TDL26537.1"/>
    </source>
</evidence>
<dbReference type="VEuPathDB" id="FungiDB:BD410DRAFT_783588"/>
<dbReference type="OrthoDB" id="3238622at2759"/>
<dbReference type="CDD" id="cd18186">
    <property type="entry name" value="BTB_POZ_ZBTB_KLHL-like"/>
    <property type="match status" value="1"/>
</dbReference>
<proteinExistence type="predicted"/>
<dbReference type="Pfam" id="PF00651">
    <property type="entry name" value="BTB"/>
    <property type="match status" value="1"/>
</dbReference>
<dbReference type="PROSITE" id="PS50097">
    <property type="entry name" value="BTB"/>
    <property type="match status" value="1"/>
</dbReference>
<gene>
    <name evidence="2" type="ORF">BD410DRAFT_783588</name>
</gene>
<dbReference type="STRING" id="50990.A0A4Y7QFX3"/>
<dbReference type="InterPro" id="IPR011333">
    <property type="entry name" value="SKP1/BTB/POZ_sf"/>
</dbReference>
<protein>
    <recommendedName>
        <fullName evidence="1">BTB domain-containing protein</fullName>
    </recommendedName>
</protein>
<evidence type="ECO:0000313" key="3">
    <source>
        <dbReference type="Proteomes" id="UP000294933"/>
    </source>
</evidence>
<dbReference type="SUPFAM" id="SSF54695">
    <property type="entry name" value="POZ domain"/>
    <property type="match status" value="1"/>
</dbReference>
<dbReference type="Gene3D" id="3.30.710.10">
    <property type="entry name" value="Potassium Channel Kv1.1, Chain A"/>
    <property type="match status" value="1"/>
</dbReference>
<dbReference type="InterPro" id="IPR000210">
    <property type="entry name" value="BTB/POZ_dom"/>
</dbReference>
<dbReference type="AlphaFoldDB" id="A0A4Y7QFX3"/>
<name>A0A4Y7QFX3_9AGAM</name>
<dbReference type="SMART" id="SM00225">
    <property type="entry name" value="BTB"/>
    <property type="match status" value="1"/>
</dbReference>
<feature type="domain" description="BTB" evidence="1">
    <location>
        <begin position="29"/>
        <end position="94"/>
    </location>
</feature>